<feature type="region of interest" description="Disordered" evidence="1">
    <location>
        <begin position="235"/>
        <end position="273"/>
    </location>
</feature>
<feature type="compositionally biased region" description="Basic and acidic residues" evidence="1">
    <location>
        <begin position="14"/>
        <end position="23"/>
    </location>
</feature>
<evidence type="ECO:0000313" key="2">
    <source>
        <dbReference type="EMBL" id="MDQ0547146.1"/>
    </source>
</evidence>
<feature type="compositionally biased region" description="Basic and acidic residues" evidence="1">
    <location>
        <begin position="236"/>
        <end position="245"/>
    </location>
</feature>
<reference evidence="2" key="1">
    <citation type="submission" date="2023-07" db="EMBL/GenBank/DDBJ databases">
        <title>Genomic Encyclopedia of Type Strains, Phase IV (KMG-IV): sequencing the most valuable type-strain genomes for metagenomic binning, comparative biology and taxonomic classification.</title>
        <authorList>
            <person name="Goeker M."/>
        </authorList>
    </citation>
    <scope>NUCLEOTIDE SEQUENCE</scope>
    <source>
        <strain evidence="2">DSM 19569</strain>
    </source>
</reference>
<feature type="region of interest" description="Disordered" evidence="1">
    <location>
        <begin position="1"/>
        <end position="31"/>
    </location>
</feature>
<sequence>MTDSTGLRGLKKAARSEALDEVHPQNPEPLPHYVVAPQEPSTRDGWLPRLRGHMQPVLGHVGDERALRALATSGRGWLHEDGRLVACGTFDSIDALRIVPDMEGVFDVFDADKAAVEARIDAEIAEFKAANGYEADTIGIYGISVDNVFLSDDQEYGYTDNIRGKHPEPCPIEDITRAGWISLNLRRDTAFKVVSAGREIKDVSAHNALLRTMCQHFDCHLETPVAPKPTAGALDLARRSDRPEGTTHGAVPSGEEEAAYTNDNEPSLPTPRF</sequence>
<dbReference type="RefSeq" id="WP_230368069.1">
    <property type="nucleotide sequence ID" value="NZ_JAJALK010000021.1"/>
</dbReference>
<proteinExistence type="predicted"/>
<protein>
    <submittedName>
        <fullName evidence="2">Uncharacterized protein</fullName>
    </submittedName>
</protein>
<dbReference type="AlphaFoldDB" id="A0AAJ1TYA4"/>
<dbReference type="Proteomes" id="UP001223420">
    <property type="component" value="Unassembled WGS sequence"/>
</dbReference>
<organism evidence="2 3">
    <name type="scientific">Methylobacterium brachiatum</name>
    <dbReference type="NCBI Taxonomy" id="269660"/>
    <lineage>
        <taxon>Bacteria</taxon>
        <taxon>Pseudomonadati</taxon>
        <taxon>Pseudomonadota</taxon>
        <taxon>Alphaproteobacteria</taxon>
        <taxon>Hyphomicrobiales</taxon>
        <taxon>Methylobacteriaceae</taxon>
        <taxon>Methylobacterium</taxon>
    </lineage>
</organism>
<accession>A0AAJ1TYA4</accession>
<name>A0AAJ1TYA4_9HYPH</name>
<comment type="caution">
    <text evidence="2">The sequence shown here is derived from an EMBL/GenBank/DDBJ whole genome shotgun (WGS) entry which is preliminary data.</text>
</comment>
<evidence type="ECO:0000313" key="3">
    <source>
        <dbReference type="Proteomes" id="UP001223420"/>
    </source>
</evidence>
<evidence type="ECO:0000256" key="1">
    <source>
        <dbReference type="SAM" id="MobiDB-lite"/>
    </source>
</evidence>
<gene>
    <name evidence="2" type="ORF">QO001_006102</name>
</gene>
<dbReference type="EMBL" id="JAUSWL010000022">
    <property type="protein sequence ID" value="MDQ0547146.1"/>
    <property type="molecule type" value="Genomic_DNA"/>
</dbReference>